<feature type="region of interest" description="Disordered" evidence="1">
    <location>
        <begin position="16"/>
        <end position="50"/>
    </location>
</feature>
<comment type="caution">
    <text evidence="2">The sequence shown here is derived from an EMBL/GenBank/DDBJ whole genome shotgun (WGS) entry which is preliminary data.</text>
</comment>
<sequence length="110" mass="12122">MASQFWETSACVARQPFGQNHTAVSPAAGDRHPRPAAERPTRDARGPAPVRHHDLAKDKLYGHIKPKKNQTDQTGFLEFCRCLRSLHSPEIRNAGHARAAHARLPSSTAP</sequence>
<evidence type="ECO:0000256" key="1">
    <source>
        <dbReference type="SAM" id="MobiDB-lite"/>
    </source>
</evidence>
<organism evidence="2 3">
    <name type="scientific">Streptomyces plumbiresistens</name>
    <dbReference type="NCBI Taxonomy" id="511811"/>
    <lineage>
        <taxon>Bacteria</taxon>
        <taxon>Bacillati</taxon>
        <taxon>Actinomycetota</taxon>
        <taxon>Actinomycetes</taxon>
        <taxon>Kitasatosporales</taxon>
        <taxon>Streptomycetaceae</taxon>
        <taxon>Streptomyces</taxon>
    </lineage>
</organism>
<protein>
    <recommendedName>
        <fullName evidence="4">Transposase</fullName>
    </recommendedName>
</protein>
<evidence type="ECO:0000313" key="2">
    <source>
        <dbReference type="EMBL" id="GAA4030394.1"/>
    </source>
</evidence>
<name>A0ABP7TTQ7_9ACTN</name>
<gene>
    <name evidence="2" type="ORF">GCM10022232_90350</name>
</gene>
<keyword evidence="3" id="KW-1185">Reference proteome</keyword>
<evidence type="ECO:0008006" key="4">
    <source>
        <dbReference type="Google" id="ProtNLM"/>
    </source>
</evidence>
<proteinExistence type="predicted"/>
<evidence type="ECO:0000313" key="3">
    <source>
        <dbReference type="Proteomes" id="UP001500456"/>
    </source>
</evidence>
<dbReference type="Proteomes" id="UP001500456">
    <property type="component" value="Unassembled WGS sequence"/>
</dbReference>
<dbReference type="EMBL" id="BAAAZX010000049">
    <property type="protein sequence ID" value="GAA4030394.1"/>
    <property type="molecule type" value="Genomic_DNA"/>
</dbReference>
<feature type="compositionally biased region" description="Basic and acidic residues" evidence="1">
    <location>
        <begin position="29"/>
        <end position="50"/>
    </location>
</feature>
<reference evidence="3" key="1">
    <citation type="journal article" date="2019" name="Int. J. Syst. Evol. Microbiol.">
        <title>The Global Catalogue of Microorganisms (GCM) 10K type strain sequencing project: providing services to taxonomists for standard genome sequencing and annotation.</title>
        <authorList>
            <consortium name="The Broad Institute Genomics Platform"/>
            <consortium name="The Broad Institute Genome Sequencing Center for Infectious Disease"/>
            <person name="Wu L."/>
            <person name="Ma J."/>
        </authorList>
    </citation>
    <scope>NUCLEOTIDE SEQUENCE [LARGE SCALE GENOMIC DNA]</scope>
    <source>
        <strain evidence="3">JCM 16924</strain>
    </source>
</reference>
<accession>A0ABP7TTQ7</accession>